<dbReference type="InterPro" id="IPR036188">
    <property type="entry name" value="FAD/NAD-bd_sf"/>
</dbReference>
<dbReference type="Gene3D" id="3.50.50.60">
    <property type="entry name" value="FAD/NAD(P)-binding domain"/>
    <property type="match status" value="1"/>
</dbReference>
<keyword evidence="2" id="KW-1185">Reference proteome</keyword>
<accession>A0ABX8B3C4</accession>
<evidence type="ECO:0000313" key="1">
    <source>
        <dbReference type="EMBL" id="QUV95102.1"/>
    </source>
</evidence>
<protein>
    <submittedName>
        <fullName evidence="1">SidA/IucD/PvdA family monooxygenase</fullName>
    </submittedName>
</protein>
<gene>
    <name evidence="1" type="ORF">J8C05_13835</name>
</gene>
<sequence length="413" mass="45068">MLDWLVIGGGIHGAHAALVLTARAGVAADRLRILDPQPTLLARWNQCTGNVQMPFLRSPLVHHLGLGAFDLFEFSRTPEGKPFAAFAPPYDRPGYALFQAHCRHLLAQHRLTELHLQGGAVGLRRLGERGWQVETPDGALEARRVILALGLSDRPAYPDWARLCRAAGAPVRHVFDRDVHTAQLPLWRHAVVFGGGISAAQLALALAARQPGTVTLLMPHPVRIHQFDSDPGWLGPKYMRAFEAETSLERRRQMIREARHRGSMPKDVYHDLRRAAEHGELCLREANVTGATPQGDGRLLLSLMTGDTLETDNLLLATGFEPQRPGGPWLDEAIAAYGLPVAPCGYPVVSKALRWARGLYVMGPLAELELGPTARNIAGARKAADRLAHIVERGQANRSVVGGLPMVGTVGQR</sequence>
<name>A0ABX8B3C4_9BACT</name>
<keyword evidence="1" id="KW-0560">Oxidoreductase</keyword>
<reference evidence="1 2" key="1">
    <citation type="submission" date="2021-03" db="EMBL/GenBank/DDBJ databases">
        <title>Genomic and phenotypic characterization of Chloracidobacterium isolates provides evidence for multiple species.</title>
        <authorList>
            <person name="Saini M.K."/>
            <person name="Costas A.M.G."/>
            <person name="Tank M."/>
            <person name="Bryant D.A."/>
        </authorList>
    </citation>
    <scope>NUCLEOTIDE SEQUENCE [LARGE SCALE GENOMIC DNA]</scope>
    <source>
        <strain evidence="1 2">N</strain>
    </source>
</reference>
<dbReference type="PANTHER" id="PTHR38663">
    <property type="match status" value="1"/>
</dbReference>
<evidence type="ECO:0000313" key="2">
    <source>
        <dbReference type="Proteomes" id="UP000677668"/>
    </source>
</evidence>
<proteinExistence type="predicted"/>
<dbReference type="EMBL" id="CP072643">
    <property type="protein sequence ID" value="QUV95102.1"/>
    <property type="molecule type" value="Genomic_DNA"/>
</dbReference>
<dbReference type="GO" id="GO:0004497">
    <property type="term" value="F:monooxygenase activity"/>
    <property type="evidence" value="ECO:0007669"/>
    <property type="project" value="UniProtKB-KW"/>
</dbReference>
<dbReference type="SUPFAM" id="SSF51905">
    <property type="entry name" value="FAD/NAD(P)-binding domain"/>
    <property type="match status" value="1"/>
</dbReference>
<keyword evidence="1" id="KW-0503">Monooxygenase</keyword>
<dbReference type="RefSeq" id="WP_211423342.1">
    <property type="nucleotide sequence ID" value="NZ_CP072643.1"/>
</dbReference>
<dbReference type="PRINTS" id="PR00368">
    <property type="entry name" value="FADPNR"/>
</dbReference>
<dbReference type="PANTHER" id="PTHR38663:SF1">
    <property type="entry name" value="L-ORNITHINE N(5)-MONOOXYGENASE"/>
    <property type="match status" value="1"/>
</dbReference>
<dbReference type="Proteomes" id="UP000677668">
    <property type="component" value="Chromosome 2"/>
</dbReference>
<organism evidence="1 2">
    <name type="scientific">Chloracidobacterium sp. N</name>
    <dbReference type="NCBI Taxonomy" id="2821540"/>
    <lineage>
        <taxon>Bacteria</taxon>
        <taxon>Pseudomonadati</taxon>
        <taxon>Acidobacteriota</taxon>
        <taxon>Terriglobia</taxon>
        <taxon>Terriglobales</taxon>
        <taxon>Acidobacteriaceae</taxon>
        <taxon>Chloracidobacterium</taxon>
        <taxon>Chloracidobacterium aggregatum</taxon>
    </lineage>
</organism>